<dbReference type="PANTHER" id="PTHR36836:SF1">
    <property type="entry name" value="COLANIC ACID BIOSYNTHESIS PROTEIN WCAK"/>
    <property type="match status" value="1"/>
</dbReference>
<accession>A0AA45HJM0</accession>
<proteinExistence type="predicted"/>
<dbReference type="GO" id="GO:0016740">
    <property type="term" value="F:transferase activity"/>
    <property type="evidence" value="ECO:0007669"/>
    <property type="project" value="UniProtKB-KW"/>
</dbReference>
<feature type="domain" description="Polysaccharide pyruvyl transferase" evidence="1">
    <location>
        <begin position="14"/>
        <end position="283"/>
    </location>
</feature>
<evidence type="ECO:0000313" key="2">
    <source>
        <dbReference type="EMBL" id="PWJ96239.1"/>
    </source>
</evidence>
<comment type="caution">
    <text evidence="2">The sequence shown here is derived from an EMBL/GenBank/DDBJ whole genome shotgun (WGS) entry which is preliminary data.</text>
</comment>
<dbReference type="InterPro" id="IPR007345">
    <property type="entry name" value="Polysacch_pyruvyl_Trfase"/>
</dbReference>
<dbReference type="AlphaFoldDB" id="A0AA45HJM0"/>
<protein>
    <submittedName>
        <fullName evidence="2">Polysaccharide pyruvyl transferase CsaB</fullName>
    </submittedName>
</protein>
<dbReference type="Pfam" id="PF04230">
    <property type="entry name" value="PS_pyruv_trans"/>
    <property type="match status" value="1"/>
</dbReference>
<evidence type="ECO:0000259" key="1">
    <source>
        <dbReference type="Pfam" id="PF04230"/>
    </source>
</evidence>
<dbReference type="RefSeq" id="WP_109603859.1">
    <property type="nucleotide sequence ID" value="NZ_QGGI01000002.1"/>
</dbReference>
<keyword evidence="3" id="KW-1185">Reference proteome</keyword>
<reference evidence="2 3" key="1">
    <citation type="submission" date="2018-05" db="EMBL/GenBank/DDBJ databases">
        <title>Genomic Encyclopedia of Type Strains, Phase IV (KMG-IV): sequencing the most valuable type-strain genomes for metagenomic binning, comparative biology and taxonomic classification.</title>
        <authorList>
            <person name="Goeker M."/>
        </authorList>
    </citation>
    <scope>NUCLEOTIDE SEQUENCE [LARGE SCALE GENOMIC DNA]</scope>
    <source>
        <strain evidence="2 3">DSM 24906</strain>
    </source>
</reference>
<dbReference type="EMBL" id="QGGI01000002">
    <property type="protein sequence ID" value="PWJ96239.1"/>
    <property type="molecule type" value="Genomic_DNA"/>
</dbReference>
<evidence type="ECO:0000313" key="3">
    <source>
        <dbReference type="Proteomes" id="UP000245921"/>
    </source>
</evidence>
<gene>
    <name evidence="2" type="ORF">C7380_102156</name>
</gene>
<sequence>MKNIMLIGYYGFKNFGDDLLLKSILKIFQEINFSGNIYIPSDNELPINKTSYSFSIKNINRFDILSLRSYVQKMDIVIYGGGNLFQSETSLKSFLYYYYIAKTAMKNNIKILLLSQGLGPIKHKIASKMLKKVLSYKNLQAIFRDNTSYNFAKNYNHNVYLSADLGLYCLMDEQENFIKKDKKNKISICLKNNYNDIESLIDFLSIFNDHEIQTLIINSDKDSSVNYYIVDKMRENKVNIPFPLKDFNKIIEEISTSNLIISDRLHGAIAGIFFGVPTFTYGNNKNQRVLKNISSDYKFFYKELIDISSLYTDYITKGYDFKTLGERFNIDILNSVKITKELIQNAL</sequence>
<organism evidence="2 3">
    <name type="scientific">Oceanotoga teriensis</name>
    <dbReference type="NCBI Taxonomy" id="515440"/>
    <lineage>
        <taxon>Bacteria</taxon>
        <taxon>Thermotogati</taxon>
        <taxon>Thermotogota</taxon>
        <taxon>Thermotogae</taxon>
        <taxon>Petrotogales</taxon>
        <taxon>Petrotogaceae</taxon>
        <taxon>Oceanotoga</taxon>
    </lineage>
</organism>
<dbReference type="PANTHER" id="PTHR36836">
    <property type="entry name" value="COLANIC ACID BIOSYNTHESIS PROTEIN WCAK"/>
    <property type="match status" value="1"/>
</dbReference>
<keyword evidence="2" id="KW-0808">Transferase</keyword>
<name>A0AA45HJM0_9BACT</name>
<dbReference type="Proteomes" id="UP000245921">
    <property type="component" value="Unassembled WGS sequence"/>
</dbReference>